<comment type="similarity">
    <text evidence="2 12">Belongs to the Nudix hydrolase family.</text>
</comment>
<evidence type="ECO:0000256" key="2">
    <source>
        <dbReference type="ARBA" id="ARBA00005582"/>
    </source>
</evidence>
<evidence type="ECO:0000256" key="7">
    <source>
        <dbReference type="ARBA" id="ARBA00022801"/>
    </source>
</evidence>
<dbReference type="Gene3D" id="3.90.79.10">
    <property type="entry name" value="Nucleoside Triphosphate Pyrophosphohydrolase"/>
    <property type="match status" value="1"/>
</dbReference>
<evidence type="ECO:0000256" key="6">
    <source>
        <dbReference type="ARBA" id="ARBA00022763"/>
    </source>
</evidence>
<dbReference type="EMBL" id="NMVO01000016">
    <property type="protein sequence ID" value="OYO10769.1"/>
    <property type="molecule type" value="Genomic_DNA"/>
</dbReference>
<keyword evidence="9" id="KW-0234">DNA repair</keyword>
<evidence type="ECO:0000256" key="12">
    <source>
        <dbReference type="RuleBase" id="RU003476"/>
    </source>
</evidence>
<gene>
    <name evidence="14" type="ORF">CGZ94_16685</name>
</gene>
<protein>
    <recommendedName>
        <fullName evidence="11">8-oxo-dGTP diphosphatase</fullName>
        <ecNumber evidence="11">3.6.1.55</ecNumber>
    </recommendedName>
</protein>
<dbReference type="GO" id="GO:0008413">
    <property type="term" value="F:8-oxo-7,8-dihydroguanosine triphosphate pyrophosphatase activity"/>
    <property type="evidence" value="ECO:0007669"/>
    <property type="project" value="TreeGrafter"/>
</dbReference>
<evidence type="ECO:0000256" key="3">
    <source>
        <dbReference type="ARBA" id="ARBA00022457"/>
    </source>
</evidence>
<evidence type="ECO:0000256" key="10">
    <source>
        <dbReference type="ARBA" id="ARBA00035861"/>
    </source>
</evidence>
<dbReference type="OrthoDB" id="9804442at2"/>
<keyword evidence="3" id="KW-0515">Mutator protein</keyword>
<keyword evidence="8" id="KW-0460">Magnesium</keyword>
<dbReference type="SUPFAM" id="SSF55811">
    <property type="entry name" value="Nudix"/>
    <property type="match status" value="1"/>
</dbReference>
<dbReference type="PANTHER" id="PTHR47707:SF1">
    <property type="entry name" value="NUDIX HYDROLASE FAMILY PROTEIN"/>
    <property type="match status" value="1"/>
</dbReference>
<keyword evidence="7 12" id="KW-0378">Hydrolase</keyword>
<dbReference type="InterPro" id="IPR020084">
    <property type="entry name" value="NUDIX_hydrolase_CS"/>
</dbReference>
<evidence type="ECO:0000256" key="5">
    <source>
        <dbReference type="ARBA" id="ARBA00022723"/>
    </source>
</evidence>
<keyword evidence="15" id="KW-1185">Reference proteome</keyword>
<reference evidence="14 15" key="1">
    <citation type="submission" date="2017-07" db="EMBL/GenBank/DDBJ databases">
        <title>Draft whole genome sequences of clinical Proprionibacteriaceae strains.</title>
        <authorList>
            <person name="Bernier A.-M."/>
            <person name="Bernard K."/>
            <person name="Domingo M.-C."/>
        </authorList>
    </citation>
    <scope>NUCLEOTIDE SEQUENCE [LARGE SCALE GENOMIC DNA]</scope>
    <source>
        <strain evidence="14 15">NML 030167</strain>
    </source>
</reference>
<feature type="domain" description="Nudix hydrolase" evidence="13">
    <location>
        <begin position="4"/>
        <end position="130"/>
    </location>
</feature>
<evidence type="ECO:0000256" key="4">
    <source>
        <dbReference type="ARBA" id="ARBA00022705"/>
    </source>
</evidence>
<dbReference type="InterPro" id="IPR000086">
    <property type="entry name" value="NUDIX_hydrolase_dom"/>
</dbReference>
<comment type="cofactor">
    <cofactor evidence="1">
        <name>Mg(2+)</name>
        <dbReference type="ChEBI" id="CHEBI:18420"/>
    </cofactor>
</comment>
<name>A0A255G4B7_9ACTN</name>
<proteinExistence type="inferred from homology"/>
<evidence type="ECO:0000256" key="1">
    <source>
        <dbReference type="ARBA" id="ARBA00001946"/>
    </source>
</evidence>
<dbReference type="GO" id="GO:0046872">
    <property type="term" value="F:metal ion binding"/>
    <property type="evidence" value="ECO:0007669"/>
    <property type="project" value="UniProtKB-KW"/>
</dbReference>
<evidence type="ECO:0000313" key="14">
    <source>
        <dbReference type="EMBL" id="OYO10769.1"/>
    </source>
</evidence>
<keyword evidence="5" id="KW-0479">Metal-binding</keyword>
<dbReference type="PROSITE" id="PS00893">
    <property type="entry name" value="NUDIX_BOX"/>
    <property type="match status" value="1"/>
</dbReference>
<evidence type="ECO:0000256" key="11">
    <source>
        <dbReference type="ARBA" id="ARBA00038905"/>
    </source>
</evidence>
<evidence type="ECO:0000313" key="15">
    <source>
        <dbReference type="Proteomes" id="UP000215896"/>
    </source>
</evidence>
<dbReference type="GO" id="GO:0044715">
    <property type="term" value="F:8-oxo-dGDP phosphatase activity"/>
    <property type="evidence" value="ECO:0007669"/>
    <property type="project" value="TreeGrafter"/>
</dbReference>
<keyword evidence="6" id="KW-0227">DNA damage</keyword>
<dbReference type="InterPro" id="IPR020476">
    <property type="entry name" value="Nudix_hydrolase"/>
</dbReference>
<dbReference type="GO" id="GO:0006260">
    <property type="term" value="P:DNA replication"/>
    <property type="evidence" value="ECO:0007669"/>
    <property type="project" value="UniProtKB-KW"/>
</dbReference>
<dbReference type="Proteomes" id="UP000215896">
    <property type="component" value="Unassembled WGS sequence"/>
</dbReference>
<evidence type="ECO:0000256" key="9">
    <source>
        <dbReference type="ARBA" id="ARBA00023204"/>
    </source>
</evidence>
<keyword evidence="4" id="KW-0235">DNA replication</keyword>
<evidence type="ECO:0000256" key="8">
    <source>
        <dbReference type="ARBA" id="ARBA00022842"/>
    </source>
</evidence>
<dbReference type="GO" id="GO:0044716">
    <property type="term" value="F:8-oxo-GDP phosphatase activity"/>
    <property type="evidence" value="ECO:0007669"/>
    <property type="project" value="TreeGrafter"/>
</dbReference>
<dbReference type="AlphaFoldDB" id="A0A255G4B7"/>
<evidence type="ECO:0000259" key="13">
    <source>
        <dbReference type="PROSITE" id="PS51462"/>
    </source>
</evidence>
<organism evidence="14 15">
    <name type="scientific">Enemella evansiae</name>
    <dbReference type="NCBI Taxonomy" id="2016499"/>
    <lineage>
        <taxon>Bacteria</taxon>
        <taxon>Bacillati</taxon>
        <taxon>Actinomycetota</taxon>
        <taxon>Actinomycetes</taxon>
        <taxon>Propionibacteriales</taxon>
        <taxon>Propionibacteriaceae</taxon>
        <taxon>Enemella</taxon>
    </lineage>
</organism>
<dbReference type="EC" id="3.6.1.55" evidence="11"/>
<dbReference type="PROSITE" id="PS51462">
    <property type="entry name" value="NUDIX"/>
    <property type="match status" value="1"/>
</dbReference>
<comment type="caution">
    <text evidence="14">The sequence shown here is derived from an EMBL/GenBank/DDBJ whole genome shotgun (WGS) entry which is preliminary data.</text>
</comment>
<dbReference type="InterPro" id="IPR047127">
    <property type="entry name" value="MutT-like"/>
</dbReference>
<dbReference type="PRINTS" id="PR00502">
    <property type="entry name" value="NUDIXFAMILY"/>
</dbReference>
<dbReference type="InterPro" id="IPR015797">
    <property type="entry name" value="NUDIX_hydrolase-like_dom_sf"/>
</dbReference>
<sequence>MAPGVRLVVAGVLVRDDRILATRRTRPAALAGFWEFPGGKVEAGETPVAALARELAEELGIGVTVGAEIEAAQGSWPISETLRMRVFWVASGDEPHPGDAHDAVRWLRRTELTDPDWVPADVAVAALLAERPWP</sequence>
<dbReference type="CDD" id="cd03425">
    <property type="entry name" value="NUDIX_MutT_NudA_like"/>
    <property type="match status" value="1"/>
</dbReference>
<dbReference type="GO" id="GO:0035539">
    <property type="term" value="F:8-oxo-7,8-dihydrodeoxyguanosine triphosphate pyrophosphatase activity"/>
    <property type="evidence" value="ECO:0007669"/>
    <property type="project" value="UniProtKB-EC"/>
</dbReference>
<accession>A0A255G4B7</accession>
<dbReference type="PANTHER" id="PTHR47707">
    <property type="entry name" value="8-OXO-DGTP DIPHOSPHATASE"/>
    <property type="match status" value="1"/>
</dbReference>
<dbReference type="Pfam" id="PF00293">
    <property type="entry name" value="NUDIX"/>
    <property type="match status" value="1"/>
</dbReference>
<dbReference type="GO" id="GO:0006281">
    <property type="term" value="P:DNA repair"/>
    <property type="evidence" value="ECO:0007669"/>
    <property type="project" value="UniProtKB-KW"/>
</dbReference>
<comment type="catalytic activity">
    <reaction evidence="10">
        <text>8-oxo-dGTP + H2O = 8-oxo-dGMP + diphosphate + H(+)</text>
        <dbReference type="Rhea" id="RHEA:31575"/>
        <dbReference type="ChEBI" id="CHEBI:15377"/>
        <dbReference type="ChEBI" id="CHEBI:15378"/>
        <dbReference type="ChEBI" id="CHEBI:33019"/>
        <dbReference type="ChEBI" id="CHEBI:63224"/>
        <dbReference type="ChEBI" id="CHEBI:77896"/>
        <dbReference type="EC" id="3.6.1.55"/>
    </reaction>
</comment>